<evidence type="ECO:0000313" key="2">
    <source>
        <dbReference type="EMBL" id="MDR7093610.1"/>
    </source>
</evidence>
<sequence length="134" mass="14546">MEKRHPKSPLLGVSHRAIEQLRVDLRNPRKHSPRQVQQIANSIASFGFNVPILVDAADTVVAGHGRLMAAKQLGLAEVPVIVLEHLSAPQAKAFAIADNRLTEISTWDDALLAEVLVELATLRSAREPHGTGGR</sequence>
<reference evidence="2 3" key="1">
    <citation type="submission" date="2023-07" db="EMBL/GenBank/DDBJ databases">
        <title>Sorghum-associated microbial communities from plants grown in Nebraska, USA.</title>
        <authorList>
            <person name="Schachtman D."/>
        </authorList>
    </citation>
    <scope>NUCLEOTIDE SEQUENCE [LARGE SCALE GENOMIC DNA]</scope>
    <source>
        <strain evidence="2 3">BE240</strain>
    </source>
</reference>
<dbReference type="InterPro" id="IPR036086">
    <property type="entry name" value="ParB/Sulfiredoxin_sf"/>
</dbReference>
<dbReference type="EMBL" id="JAVDWE010000003">
    <property type="protein sequence ID" value="MDR7093610.1"/>
    <property type="molecule type" value="Genomic_DNA"/>
</dbReference>
<dbReference type="PANTHER" id="PTHR33375:SF1">
    <property type="entry name" value="CHROMOSOME-PARTITIONING PROTEIN PARB-RELATED"/>
    <property type="match status" value="1"/>
</dbReference>
<evidence type="ECO:0000259" key="1">
    <source>
        <dbReference type="SMART" id="SM00470"/>
    </source>
</evidence>
<dbReference type="RefSeq" id="WP_204732510.1">
    <property type="nucleotide sequence ID" value="NZ_JAVDWE010000003.1"/>
</dbReference>
<feature type="domain" description="ParB-like N-terminal" evidence="1">
    <location>
        <begin position="14"/>
        <end position="100"/>
    </location>
</feature>
<dbReference type="InterPro" id="IPR003115">
    <property type="entry name" value="ParB_N"/>
</dbReference>
<dbReference type="Gene3D" id="3.90.1530.10">
    <property type="entry name" value="Conserved hypothetical protein from pyrococcus furiosus pfu- 392566-001, ParB domain"/>
    <property type="match status" value="1"/>
</dbReference>
<dbReference type="InterPro" id="IPR050336">
    <property type="entry name" value="Chromosome_partition/occlusion"/>
</dbReference>
<protein>
    <submittedName>
        <fullName evidence="2">ParB/RepB/Spo0J family partition protein</fullName>
    </submittedName>
</protein>
<dbReference type="Proteomes" id="UP001265550">
    <property type="component" value="Unassembled WGS sequence"/>
</dbReference>
<evidence type="ECO:0000313" key="3">
    <source>
        <dbReference type="Proteomes" id="UP001265550"/>
    </source>
</evidence>
<dbReference type="CDD" id="cd16403">
    <property type="entry name" value="ParB_N_like_MT"/>
    <property type="match status" value="1"/>
</dbReference>
<accession>A0ABU1V818</accession>
<gene>
    <name evidence="2" type="ORF">J2X09_001342</name>
</gene>
<comment type="caution">
    <text evidence="2">The sequence shown here is derived from an EMBL/GenBank/DDBJ whole genome shotgun (WGS) entry which is preliminary data.</text>
</comment>
<proteinExistence type="predicted"/>
<dbReference type="SMART" id="SM00470">
    <property type="entry name" value="ParB"/>
    <property type="match status" value="1"/>
</dbReference>
<dbReference type="SUPFAM" id="SSF110849">
    <property type="entry name" value="ParB/Sulfiredoxin"/>
    <property type="match status" value="1"/>
</dbReference>
<dbReference type="PANTHER" id="PTHR33375">
    <property type="entry name" value="CHROMOSOME-PARTITIONING PROTEIN PARB-RELATED"/>
    <property type="match status" value="1"/>
</dbReference>
<keyword evidence="3" id="KW-1185">Reference proteome</keyword>
<dbReference type="Pfam" id="PF02195">
    <property type="entry name" value="ParB_N"/>
    <property type="match status" value="1"/>
</dbReference>
<organism evidence="2 3">
    <name type="scientific">Hydrogenophaga laconesensis</name>
    <dbReference type="NCBI Taxonomy" id="1805971"/>
    <lineage>
        <taxon>Bacteria</taxon>
        <taxon>Pseudomonadati</taxon>
        <taxon>Pseudomonadota</taxon>
        <taxon>Betaproteobacteria</taxon>
        <taxon>Burkholderiales</taxon>
        <taxon>Comamonadaceae</taxon>
        <taxon>Hydrogenophaga</taxon>
    </lineage>
</organism>
<name>A0ABU1V818_9BURK</name>